<keyword evidence="4" id="KW-1185">Reference proteome</keyword>
<dbReference type="Proteomes" id="UP000187261">
    <property type="component" value="Unassembled WGS sequence"/>
</dbReference>
<name>A0A1U7PX28_9FLAO</name>
<organism evidence="3 4">
    <name type="scientific">Epilithonimonas bovis DSM 19482</name>
    <dbReference type="NCBI Taxonomy" id="1121284"/>
    <lineage>
        <taxon>Bacteria</taxon>
        <taxon>Pseudomonadati</taxon>
        <taxon>Bacteroidota</taxon>
        <taxon>Flavobacteriia</taxon>
        <taxon>Flavobacteriales</taxon>
        <taxon>Weeksellaceae</taxon>
        <taxon>Chryseobacterium group</taxon>
        <taxon>Epilithonimonas</taxon>
    </lineage>
</organism>
<dbReference type="InterPro" id="IPR015943">
    <property type="entry name" value="WD40/YVTN_repeat-like_dom_sf"/>
</dbReference>
<dbReference type="SUPFAM" id="SSF50978">
    <property type="entry name" value="WD40 repeat-like"/>
    <property type="match status" value="1"/>
</dbReference>
<feature type="domain" description="PorZ N-terminal beta-propeller" evidence="2">
    <location>
        <begin position="45"/>
        <end position="185"/>
    </location>
</feature>
<evidence type="ECO:0000256" key="1">
    <source>
        <dbReference type="SAM" id="SignalP"/>
    </source>
</evidence>
<dbReference type="InterPro" id="IPR048954">
    <property type="entry name" value="PorZ_N"/>
</dbReference>
<sequence>MKKILSILAVMSVLLYQAQNSGKWSDLFSFNNVKCIREDAERLVAATENGVFYYNVNSGEIKKLTKGNGLHDVKISAFDYNASTQTGIVGYYDGSMDVITPNGVFYIVDIPLATSYNGSKKINHIAITGDRAIISTGYGVSVFNIPKKEFGDTAFFVTGSGYLTANAAVIKDNTVYVATDSGIKYHEINPTFSVFSATSWGSIGTGSYKIIDYKDYMVAAGTNQVYYGTPASLQQIPGSFDAVRDIKIVNNNIIIAGNTQAYVYSSNGALQKKIDAGELINTAYLYADRLYTGTQLSGIYDEQKKIYKPDGPYNNISYKIAVLNGQVWISPGQRIKYSNPNTNNLGYYHYNGSSWIYPEYFKINTNFNVLDVTPNPADPSQVFFCNYVGGNEKGIYKMVNDELSKAYLINTDGTYNRPAGCVFDSSNNLICSVAFVNNTTNTGYYYLDRSADNFVLKSLNVAERAQKPVTKEGILYIPFPLTGMAIYDYNNTISNTSDDKFKFLTTSNNLPSNVCFSAAVDKNDDIWIGTRLGLRILSNPKSAILESSPQTDNIVVTDNGLDEELFRDSSILQITVDSGNQKWVSVDGGGVFYISSNGDKTIYHFTKNNSPLPNDTVTDIQIDEKSGKVYFVTLDGVVSFQGDVTDVTSNFGNVLVYPNPVIYAQYKGNVRIRGLAQKTNIRITDAAGNLVHSAVANSGYYEWNLANQRGVRVASGVYYVLMTNEDGTDTATAKIAVVN</sequence>
<evidence type="ECO:0000313" key="4">
    <source>
        <dbReference type="Proteomes" id="UP000187261"/>
    </source>
</evidence>
<dbReference type="AlphaFoldDB" id="A0A1U7PX28"/>
<evidence type="ECO:0000259" key="2">
    <source>
        <dbReference type="Pfam" id="PF21544"/>
    </source>
</evidence>
<feature type="chain" id="PRO_5013002046" description="PorZ N-terminal beta-propeller domain-containing protein" evidence="1">
    <location>
        <begin position="19"/>
        <end position="739"/>
    </location>
</feature>
<feature type="signal peptide" evidence="1">
    <location>
        <begin position="1"/>
        <end position="18"/>
    </location>
</feature>
<evidence type="ECO:0000313" key="3">
    <source>
        <dbReference type="EMBL" id="SIT97247.1"/>
    </source>
</evidence>
<dbReference type="Gene3D" id="2.130.10.10">
    <property type="entry name" value="YVTN repeat-like/Quinoprotein amine dehydrogenase"/>
    <property type="match status" value="2"/>
</dbReference>
<gene>
    <name evidence="3" type="ORF">SAMN05660493_01960</name>
</gene>
<dbReference type="Pfam" id="PF21544">
    <property type="entry name" value="PorZ_N_b_propeller"/>
    <property type="match status" value="1"/>
</dbReference>
<protein>
    <recommendedName>
        <fullName evidence="2">PorZ N-terminal beta-propeller domain-containing protein</fullName>
    </recommendedName>
</protein>
<dbReference type="EMBL" id="FTPU01000019">
    <property type="protein sequence ID" value="SIT97247.1"/>
    <property type="molecule type" value="Genomic_DNA"/>
</dbReference>
<accession>A0A1U7PX28</accession>
<keyword evidence="1" id="KW-0732">Signal</keyword>
<dbReference type="InterPro" id="IPR036322">
    <property type="entry name" value="WD40_repeat_dom_sf"/>
</dbReference>
<proteinExistence type="predicted"/>
<reference evidence="4" key="1">
    <citation type="submission" date="2016-10" db="EMBL/GenBank/DDBJ databases">
        <authorList>
            <person name="Varghese N."/>
            <person name="Submissions S."/>
        </authorList>
    </citation>
    <scope>NUCLEOTIDE SEQUENCE [LARGE SCALE GENOMIC DNA]</scope>
    <source>
        <strain evidence="4">DSM 19482</strain>
    </source>
</reference>
<dbReference type="Gene3D" id="2.60.40.4070">
    <property type="match status" value="1"/>
</dbReference>
<dbReference type="STRING" id="1121284.SAMN05660493_01960"/>